<keyword evidence="3" id="KW-1185">Reference proteome</keyword>
<organism evidence="2 3">
    <name type="scientific">Elysia chlorotica</name>
    <name type="common">Eastern emerald elysia</name>
    <name type="synonym">Sea slug</name>
    <dbReference type="NCBI Taxonomy" id="188477"/>
    <lineage>
        <taxon>Eukaryota</taxon>
        <taxon>Metazoa</taxon>
        <taxon>Spiralia</taxon>
        <taxon>Lophotrochozoa</taxon>
        <taxon>Mollusca</taxon>
        <taxon>Gastropoda</taxon>
        <taxon>Heterobranchia</taxon>
        <taxon>Euthyneura</taxon>
        <taxon>Panpulmonata</taxon>
        <taxon>Sacoglossa</taxon>
        <taxon>Placobranchoidea</taxon>
        <taxon>Plakobranchidae</taxon>
        <taxon>Elysia</taxon>
    </lineage>
</organism>
<reference evidence="2 3" key="1">
    <citation type="submission" date="2019-01" db="EMBL/GenBank/DDBJ databases">
        <title>A draft genome assembly of the solar-powered sea slug Elysia chlorotica.</title>
        <authorList>
            <person name="Cai H."/>
            <person name="Li Q."/>
            <person name="Fang X."/>
            <person name="Li J."/>
            <person name="Curtis N.E."/>
            <person name="Altenburger A."/>
            <person name="Shibata T."/>
            <person name="Feng M."/>
            <person name="Maeda T."/>
            <person name="Schwartz J.A."/>
            <person name="Shigenobu S."/>
            <person name="Lundholm N."/>
            <person name="Nishiyama T."/>
            <person name="Yang H."/>
            <person name="Hasebe M."/>
            <person name="Li S."/>
            <person name="Pierce S.K."/>
            <person name="Wang J."/>
        </authorList>
    </citation>
    <scope>NUCLEOTIDE SEQUENCE [LARGE SCALE GENOMIC DNA]</scope>
    <source>
        <strain evidence="2">EC2010</strain>
        <tissue evidence="2">Whole organism of an adult</tissue>
    </source>
</reference>
<protein>
    <submittedName>
        <fullName evidence="2">Uncharacterized protein</fullName>
    </submittedName>
</protein>
<feature type="region of interest" description="Disordered" evidence="1">
    <location>
        <begin position="171"/>
        <end position="203"/>
    </location>
</feature>
<evidence type="ECO:0000313" key="3">
    <source>
        <dbReference type="Proteomes" id="UP000271974"/>
    </source>
</evidence>
<name>A0A3S1BPU6_ELYCH</name>
<dbReference type="EMBL" id="RQTK01001140">
    <property type="protein sequence ID" value="RUS71921.1"/>
    <property type="molecule type" value="Genomic_DNA"/>
</dbReference>
<feature type="region of interest" description="Disordered" evidence="1">
    <location>
        <begin position="67"/>
        <end position="117"/>
    </location>
</feature>
<proteinExistence type="predicted"/>
<dbReference type="OrthoDB" id="10647793at2759"/>
<dbReference type="Proteomes" id="UP000271974">
    <property type="component" value="Unassembled WGS sequence"/>
</dbReference>
<feature type="compositionally biased region" description="Low complexity" evidence="1">
    <location>
        <begin position="97"/>
        <end position="106"/>
    </location>
</feature>
<dbReference type="AlphaFoldDB" id="A0A3S1BPU6"/>
<accession>A0A3S1BPU6</accession>
<evidence type="ECO:0000256" key="1">
    <source>
        <dbReference type="SAM" id="MobiDB-lite"/>
    </source>
</evidence>
<gene>
    <name evidence="2" type="ORF">EGW08_020314</name>
</gene>
<evidence type="ECO:0000313" key="2">
    <source>
        <dbReference type="EMBL" id="RUS71921.1"/>
    </source>
</evidence>
<sequence length="238" mass="25606">MGNLGDVKQSSSTGLLAGRQISEGLNAAETTLSNELNSSTAAQDVPVSMATTLSATYTLNSAVGTLPPEMFTPSRDPSPVPASALEKTRQRQSQRLAAATTTTTTTHRIPSPSNTRVHASLLFKPESQHTKEMPKPEGRFMRRLGVNNDGGAQHKGPPEISGDDVLGRRSETDSGFGAGRDSTGIVNPRRGTEYQPENTTGTREDGRIVLKRIRREAKVGDVPSFIEPQYCLIIVSKY</sequence>
<feature type="compositionally biased region" description="Polar residues" evidence="1">
    <location>
        <begin position="107"/>
        <end position="117"/>
    </location>
</feature>
<comment type="caution">
    <text evidence="2">The sequence shown here is derived from an EMBL/GenBank/DDBJ whole genome shotgun (WGS) entry which is preliminary data.</text>
</comment>